<reference evidence="7" key="2">
    <citation type="submission" date="2025-08" db="UniProtKB">
        <authorList>
            <consortium name="Ensembl"/>
        </authorList>
    </citation>
    <scope>IDENTIFICATION</scope>
</reference>
<dbReference type="CDD" id="cd11712">
    <property type="entry name" value="GINS_A_psf2"/>
    <property type="match status" value="1"/>
</dbReference>
<evidence type="ECO:0000259" key="6">
    <source>
        <dbReference type="Pfam" id="PF05916"/>
    </source>
</evidence>
<reference evidence="7" key="3">
    <citation type="submission" date="2025-09" db="UniProtKB">
        <authorList>
            <consortium name="Ensembl"/>
        </authorList>
    </citation>
    <scope>IDENTIFICATION</scope>
</reference>
<sequence length="181" mass="20549">MHTQVSEEVCMHTKAYTQNKLSWSLKMLVDNIYALISFRICSAVLICCDGIVEGSFEILIKYLEVPGIESGTICMQSRCSTTEVQFFTHSDNFPFSISAVDNIPRADEIRTLVKDIWDTRIAKLRLSADSFVRQQEAHARLDNLTLMEINTTGAFLTQALDHMYKLRTNLQPGESSQSQDF</sequence>
<dbReference type="AlphaFoldDB" id="A0A670IYN0"/>
<evidence type="ECO:0000256" key="4">
    <source>
        <dbReference type="ARBA" id="ARBA00023242"/>
    </source>
</evidence>
<dbReference type="GO" id="GO:0000811">
    <property type="term" value="C:GINS complex"/>
    <property type="evidence" value="ECO:0007669"/>
    <property type="project" value="TreeGrafter"/>
</dbReference>
<keyword evidence="4" id="KW-0539">Nucleus</keyword>
<comment type="similarity">
    <text evidence="2">Belongs to the GINS2/PSF2 family.</text>
</comment>
<reference evidence="7 8" key="1">
    <citation type="journal article" date="2019" name="Proc. Natl. Acad. Sci. U.S.A.">
        <title>Regulatory changes in pterin and carotenoid genes underlie balanced color polymorphisms in the wall lizard.</title>
        <authorList>
            <person name="Andrade P."/>
            <person name="Pinho C."/>
            <person name="Perez I de Lanuza G."/>
            <person name="Afonso S."/>
            <person name="Brejcha J."/>
            <person name="Rubin C.J."/>
            <person name="Wallerman O."/>
            <person name="Pereira P."/>
            <person name="Sabatino S.J."/>
            <person name="Bellati A."/>
            <person name="Pellitteri-Rosa D."/>
            <person name="Bosakova Z."/>
            <person name="Bunikis I."/>
            <person name="Carretero M.A."/>
            <person name="Feiner N."/>
            <person name="Marsik P."/>
            <person name="Pauperio F."/>
            <person name="Salvi D."/>
            <person name="Soler L."/>
            <person name="While G.M."/>
            <person name="Uller T."/>
            <person name="Font E."/>
            <person name="Andersson L."/>
            <person name="Carneiro M."/>
        </authorList>
    </citation>
    <scope>NUCLEOTIDE SEQUENCE</scope>
</reference>
<evidence type="ECO:0000313" key="8">
    <source>
        <dbReference type="Proteomes" id="UP000472272"/>
    </source>
</evidence>
<dbReference type="InterPro" id="IPR036224">
    <property type="entry name" value="GINS_bundle-like_dom_sf"/>
</dbReference>
<name>A0A670IYN0_PODMU</name>
<dbReference type="GO" id="GO:0000727">
    <property type="term" value="P:double-strand break repair via break-induced replication"/>
    <property type="evidence" value="ECO:0007669"/>
    <property type="project" value="TreeGrafter"/>
</dbReference>
<evidence type="ECO:0000313" key="7">
    <source>
        <dbReference type="Ensembl" id="ENSPMRP00000016896.1"/>
    </source>
</evidence>
<dbReference type="Ensembl" id="ENSPMRT00000018004.1">
    <property type="protein sequence ID" value="ENSPMRP00000016896.1"/>
    <property type="gene ID" value="ENSPMRG00000011216.1"/>
</dbReference>
<comment type="subcellular location">
    <subcellularLocation>
        <location evidence="1">Nucleus</location>
    </subcellularLocation>
</comment>
<accession>A0A670IYN0</accession>
<dbReference type="GO" id="GO:0006260">
    <property type="term" value="P:DNA replication"/>
    <property type="evidence" value="ECO:0007669"/>
    <property type="project" value="UniProtKB-KW"/>
</dbReference>
<evidence type="ECO:0000256" key="1">
    <source>
        <dbReference type="ARBA" id="ARBA00004123"/>
    </source>
</evidence>
<gene>
    <name evidence="7" type="primary">GINS2</name>
</gene>
<dbReference type="Proteomes" id="UP000472272">
    <property type="component" value="Chromosome 8"/>
</dbReference>
<proteinExistence type="inferred from homology"/>
<evidence type="ECO:0000256" key="3">
    <source>
        <dbReference type="ARBA" id="ARBA00022705"/>
    </source>
</evidence>
<dbReference type="Gene3D" id="1.20.58.1020">
    <property type="match status" value="1"/>
</dbReference>
<evidence type="ECO:0000256" key="5">
    <source>
        <dbReference type="ARBA" id="ARBA00030871"/>
    </source>
</evidence>
<dbReference type="FunFam" id="1.20.58.1020:FF:000001">
    <property type="entry name" value="DNA replication complex GINS protein PSF2"/>
    <property type="match status" value="1"/>
</dbReference>
<dbReference type="GeneTree" id="ENSGT00390000007838"/>
<feature type="domain" description="GINS subunit" evidence="6">
    <location>
        <begin position="101"/>
        <end position="165"/>
    </location>
</feature>
<dbReference type="PANTHER" id="PTHR12772:SF0">
    <property type="entry name" value="DNA REPLICATION COMPLEX GINS PROTEIN PSF2"/>
    <property type="match status" value="1"/>
</dbReference>
<dbReference type="InterPro" id="IPR021151">
    <property type="entry name" value="GINS_A"/>
</dbReference>
<dbReference type="Pfam" id="PF05916">
    <property type="entry name" value="Sld5"/>
    <property type="match status" value="1"/>
</dbReference>
<protein>
    <recommendedName>
        <fullName evidence="5">GINS complex subunit 2</fullName>
    </recommendedName>
</protein>
<organism evidence="7 8">
    <name type="scientific">Podarcis muralis</name>
    <name type="common">Wall lizard</name>
    <name type="synonym">Lacerta muralis</name>
    <dbReference type="NCBI Taxonomy" id="64176"/>
    <lineage>
        <taxon>Eukaryota</taxon>
        <taxon>Metazoa</taxon>
        <taxon>Chordata</taxon>
        <taxon>Craniata</taxon>
        <taxon>Vertebrata</taxon>
        <taxon>Euteleostomi</taxon>
        <taxon>Lepidosauria</taxon>
        <taxon>Squamata</taxon>
        <taxon>Bifurcata</taxon>
        <taxon>Unidentata</taxon>
        <taxon>Episquamata</taxon>
        <taxon>Laterata</taxon>
        <taxon>Lacertibaenia</taxon>
        <taxon>Lacertidae</taxon>
        <taxon>Podarcis</taxon>
    </lineage>
</organism>
<dbReference type="InterPro" id="IPR007257">
    <property type="entry name" value="GINS_Psf2"/>
</dbReference>
<dbReference type="PANTHER" id="PTHR12772">
    <property type="entry name" value="DNA REPLICATION COMPLEX GINS PROTEIN PSF2"/>
    <property type="match status" value="1"/>
</dbReference>
<dbReference type="SUPFAM" id="SSF158573">
    <property type="entry name" value="GINS helical bundle-like"/>
    <property type="match status" value="1"/>
</dbReference>
<keyword evidence="3" id="KW-0235">DNA replication</keyword>
<keyword evidence="8" id="KW-1185">Reference proteome</keyword>
<evidence type="ECO:0000256" key="2">
    <source>
        <dbReference type="ARBA" id="ARBA00010565"/>
    </source>
</evidence>